<proteinExistence type="predicted"/>
<feature type="region of interest" description="Disordered" evidence="1">
    <location>
        <begin position="1"/>
        <end position="41"/>
    </location>
</feature>
<feature type="compositionally biased region" description="Gly residues" evidence="1">
    <location>
        <begin position="29"/>
        <end position="41"/>
    </location>
</feature>
<evidence type="ECO:0000313" key="3">
    <source>
        <dbReference type="Proteomes" id="UP000019374"/>
    </source>
</evidence>
<organism evidence="2 3">
    <name type="scientific">Ophiocordyceps sinensis (strain Co18 / CGMCC 3.14243)</name>
    <name type="common">Yarsagumba caterpillar fungus</name>
    <name type="synonym">Hirsutella sinensis</name>
    <dbReference type="NCBI Taxonomy" id="911162"/>
    <lineage>
        <taxon>Eukaryota</taxon>
        <taxon>Fungi</taxon>
        <taxon>Dikarya</taxon>
        <taxon>Ascomycota</taxon>
        <taxon>Pezizomycotina</taxon>
        <taxon>Sordariomycetes</taxon>
        <taxon>Hypocreomycetidae</taxon>
        <taxon>Hypocreales</taxon>
        <taxon>Ophiocordycipitaceae</taxon>
        <taxon>Ophiocordyceps</taxon>
    </lineage>
</organism>
<name>T5ADS4_OPHSC</name>
<gene>
    <name evidence="2" type="ORF">OCS_04400</name>
</gene>
<dbReference type="Proteomes" id="UP000019374">
    <property type="component" value="Unassembled WGS sequence"/>
</dbReference>
<sequence length="207" mass="21511">MGPGREQAAQQGRGAVDKGLRVAQWRGPRVGGGPGEGEARGVGGVGLDEEAARADGAVDAPEVVGNVLAGEEVVAVLAVGKVVGRQVGPVQGPPALVDAPGHIPLAQPRQVGCVIHAHLDARGPELGHQRRQQRRARRLRRLARASEGVGQHAEAQLWVAPKRVAQRLEQVALRLANVKRREEDASLGVAYAVLAGCSSRSALVGLA</sequence>
<dbReference type="HOGENOM" id="CLU_1326749_0_0_1"/>
<accession>T5ADS4</accession>
<evidence type="ECO:0000313" key="2">
    <source>
        <dbReference type="EMBL" id="EQK99891.1"/>
    </source>
</evidence>
<dbReference type="EMBL" id="KE653084">
    <property type="protein sequence ID" value="EQK99891.1"/>
    <property type="molecule type" value="Genomic_DNA"/>
</dbReference>
<dbReference type="AlphaFoldDB" id="T5ADS4"/>
<protein>
    <submittedName>
        <fullName evidence="2">Uncharacterized protein</fullName>
    </submittedName>
</protein>
<reference evidence="2 3" key="1">
    <citation type="journal article" date="2013" name="Chin. Sci. Bull.">
        <title>Genome survey uncovers the secrets of sex and lifestyle in caterpillar fungus.</title>
        <authorList>
            <person name="Hu X."/>
            <person name="Zhang Y."/>
            <person name="Xiao G."/>
            <person name="Zheng P."/>
            <person name="Xia Y."/>
            <person name="Zhang X."/>
            <person name="St Leger R.J."/>
            <person name="Liu X."/>
            <person name="Wang C."/>
        </authorList>
    </citation>
    <scope>NUCLEOTIDE SEQUENCE [LARGE SCALE GENOMIC DNA]</scope>
    <source>
        <strain evidence="3">Co18 / CGMCC 3.14243</strain>
        <tissue evidence="2">Fruit-body</tissue>
    </source>
</reference>
<evidence type="ECO:0000256" key="1">
    <source>
        <dbReference type="SAM" id="MobiDB-lite"/>
    </source>
</evidence>